<dbReference type="Pfam" id="PF01979">
    <property type="entry name" value="Amidohydro_1"/>
    <property type="match status" value="1"/>
</dbReference>
<dbReference type="PANTHER" id="PTHR46580:SF4">
    <property type="entry name" value="ATP_GTP-BINDING PROTEIN"/>
    <property type="match status" value="1"/>
</dbReference>
<accession>A0ABU3BCJ0</accession>
<dbReference type="InterPro" id="IPR028994">
    <property type="entry name" value="Integrin_alpha_N"/>
</dbReference>
<keyword evidence="4" id="KW-1185">Reference proteome</keyword>
<dbReference type="EMBL" id="JAVRHU010000001">
    <property type="protein sequence ID" value="MDT0620186.1"/>
    <property type="molecule type" value="Genomic_DNA"/>
</dbReference>
<dbReference type="PANTHER" id="PTHR46580">
    <property type="entry name" value="SENSOR KINASE-RELATED"/>
    <property type="match status" value="1"/>
</dbReference>
<dbReference type="SUPFAM" id="SSF51556">
    <property type="entry name" value="Metallo-dependent hydrolases"/>
    <property type="match status" value="1"/>
</dbReference>
<dbReference type="Gene3D" id="3.30.110.90">
    <property type="entry name" value="Amidohydrolase"/>
    <property type="match status" value="1"/>
</dbReference>
<keyword evidence="1" id="KW-0732">Signal</keyword>
<dbReference type="InterPro" id="IPR013517">
    <property type="entry name" value="FG-GAP"/>
</dbReference>
<dbReference type="SUPFAM" id="SSF51338">
    <property type="entry name" value="Composite domain of metallo-dependent hydrolases"/>
    <property type="match status" value="1"/>
</dbReference>
<feature type="domain" description="Amidohydrolase-related" evidence="2">
    <location>
        <begin position="679"/>
        <end position="1009"/>
    </location>
</feature>
<evidence type="ECO:0000313" key="4">
    <source>
        <dbReference type="Proteomes" id="UP001250662"/>
    </source>
</evidence>
<dbReference type="Pfam" id="PF13517">
    <property type="entry name" value="FG-GAP_3"/>
    <property type="match status" value="3"/>
</dbReference>
<evidence type="ECO:0000313" key="3">
    <source>
        <dbReference type="EMBL" id="MDT0620186.1"/>
    </source>
</evidence>
<dbReference type="InterPro" id="IPR032466">
    <property type="entry name" value="Metal_Hydrolase"/>
</dbReference>
<comment type="caution">
    <text evidence="3">The sequence shown here is derived from an EMBL/GenBank/DDBJ whole genome shotgun (WGS) entry which is preliminary data.</text>
</comment>
<organism evidence="3 4">
    <name type="scientific">Croceitalea vernalis</name>
    <dbReference type="NCBI Taxonomy" id="3075599"/>
    <lineage>
        <taxon>Bacteria</taxon>
        <taxon>Pseudomonadati</taxon>
        <taxon>Bacteroidota</taxon>
        <taxon>Flavobacteriia</taxon>
        <taxon>Flavobacteriales</taxon>
        <taxon>Flavobacteriaceae</taxon>
        <taxon>Croceitalea</taxon>
    </lineage>
</organism>
<proteinExistence type="predicted"/>
<gene>
    <name evidence="3" type="ORF">RM520_01040</name>
</gene>
<dbReference type="InterPro" id="IPR011059">
    <property type="entry name" value="Metal-dep_hydrolase_composite"/>
</dbReference>
<dbReference type="Gene3D" id="1.20.58.520">
    <property type="entry name" value="Amidohydrolase"/>
    <property type="match status" value="1"/>
</dbReference>
<protein>
    <submittedName>
        <fullName evidence="3">FG-GAP-like repeat-containing protein</fullName>
    </submittedName>
</protein>
<dbReference type="Gene3D" id="3.20.20.140">
    <property type="entry name" value="Metal-dependent hydrolases"/>
    <property type="match status" value="1"/>
</dbReference>
<dbReference type="SUPFAM" id="SSF69318">
    <property type="entry name" value="Integrin alpha N-terminal domain"/>
    <property type="match status" value="1"/>
</dbReference>
<dbReference type="Proteomes" id="UP001250662">
    <property type="component" value="Unassembled WGS sequence"/>
</dbReference>
<evidence type="ECO:0000256" key="1">
    <source>
        <dbReference type="ARBA" id="ARBA00022729"/>
    </source>
</evidence>
<sequence length="1033" mass="115587">MTKTPLFLFLFIGFAVQSQSVKFITNNRLIFGTHIERTASMGVGDLDNDGDKDVVLANGRHWPGQNRIFFNNGSGKFSVSKPLGAERATSYSTDLADFDNDGDLDIAVGNDMAPNCLFINDGKGNFTKAGNFGENYAPTRNIIVADIDNDGDEDILITNRGRQNEICLNNGKGKFNQSLGFGSMSDSTIDVEVADMDNDGDNDLILANRDEQQNYVYINNGQLNFTTKVPFGSGKDNTRAVAITDVNNDGYLDIVSANIGEPNRIYFGSSTLKYESQIVYDSVSDNTSSLSTADFNLDGNDDIVVGNFRQPNHVFINSNNGKNWEKITLSDKDSFTYDIYTDDLNRDGLPDIVVSNSDEVNRYYFNRYKDTALENIDQKGVFLVYRRQSLIGEETFNIVNQKDNLHIESLQGENERGRISGVQSVLEVTKDGFSPQFYSSIRIARGDTTNIFKMELHDNQATILEEYFDPVTINIKEAFFPLHSNIPAAMEMMLYHYYFKNGEWPKGLTTLPRGKIEIRHTAKDTIQIKGKQQILDRYVVEGINWGGRTVWLDKHKNLVALVKANTQIREVIKRGYESAMSTFIEGHVAEQMTDLATYTKNQKKQPFKTIALVGGDIVDGIHDKTQKNKVLLIQDGRIAKIEDEGKIELPTEAKIIDVKGKTLIPGLWDMHAHSNQVPWAPAYLAGGVTTIRDNGNEIEFATAFKDAIAKEGKLGPDILLAGMTDGPGKKGNGIIRARTEQEAKDVIKRYIDLGYKQIKIYNSIEPDILKVLSEEAHKRGVTVTGHIPTPVGTVADAVKLGMNMFSHDRAITSLLFPNEKKKNFGKLEIDYNAISSDQIKRATDFLLEHKIVLDPTMNIRIITSLQEGKALKTIEPDAPRIAYELWEPKRNRKGVSLEASLERKARYTKYLEIIGHFFRAGVPIVAGTDNIVPVFSLYQEIEAYHKLAKLTPFEAIQTATIIPARVMKMEQQTGSLEIGKEADIAILDKNPLKDISNLRTVSAVITNGNYYDSNALWKEADFEPRKKVENEKN</sequence>
<dbReference type="InterPro" id="IPR006680">
    <property type="entry name" value="Amidohydro-rel"/>
</dbReference>
<reference evidence="3 4" key="1">
    <citation type="submission" date="2023-09" db="EMBL/GenBank/DDBJ databases">
        <authorList>
            <person name="Rey-Velasco X."/>
        </authorList>
    </citation>
    <scope>NUCLEOTIDE SEQUENCE [LARGE SCALE GENOMIC DNA]</scope>
    <source>
        <strain evidence="3 4">P007</strain>
    </source>
</reference>
<dbReference type="RefSeq" id="WP_311386665.1">
    <property type="nucleotide sequence ID" value="NZ_JAVRHU010000001.1"/>
</dbReference>
<name>A0ABU3BCJ0_9FLAO</name>
<dbReference type="Gene3D" id="2.130.10.130">
    <property type="entry name" value="Integrin alpha, N-terminal"/>
    <property type="match status" value="3"/>
</dbReference>
<dbReference type="Gene3D" id="2.30.40.10">
    <property type="entry name" value="Urease, subunit C, domain 1"/>
    <property type="match status" value="2"/>
</dbReference>
<evidence type="ECO:0000259" key="2">
    <source>
        <dbReference type="Pfam" id="PF01979"/>
    </source>
</evidence>